<feature type="compositionally biased region" description="Low complexity" evidence="1">
    <location>
        <begin position="155"/>
        <end position="169"/>
    </location>
</feature>
<feature type="region of interest" description="Disordered" evidence="1">
    <location>
        <begin position="193"/>
        <end position="213"/>
    </location>
</feature>
<evidence type="ECO:0000256" key="1">
    <source>
        <dbReference type="SAM" id="MobiDB-lite"/>
    </source>
</evidence>
<accession>A0A4C1YGJ8</accession>
<gene>
    <name evidence="2" type="ORF">EVAR_58782_1</name>
</gene>
<feature type="region of interest" description="Disordered" evidence="1">
    <location>
        <begin position="147"/>
        <end position="169"/>
    </location>
</feature>
<dbReference type="EMBL" id="BGZK01001251">
    <property type="protein sequence ID" value="GBP75501.1"/>
    <property type="molecule type" value="Genomic_DNA"/>
</dbReference>
<proteinExistence type="predicted"/>
<evidence type="ECO:0000313" key="3">
    <source>
        <dbReference type="Proteomes" id="UP000299102"/>
    </source>
</evidence>
<comment type="caution">
    <text evidence="2">The sequence shown here is derived from an EMBL/GenBank/DDBJ whole genome shotgun (WGS) entry which is preliminary data.</text>
</comment>
<dbReference type="AlphaFoldDB" id="A0A4C1YGJ8"/>
<keyword evidence="3" id="KW-1185">Reference proteome</keyword>
<name>A0A4C1YGJ8_EUMVA</name>
<protein>
    <submittedName>
        <fullName evidence="2">Uncharacterized protein</fullName>
    </submittedName>
</protein>
<organism evidence="2 3">
    <name type="scientific">Eumeta variegata</name>
    <name type="common">Bagworm moth</name>
    <name type="synonym">Eumeta japonica</name>
    <dbReference type="NCBI Taxonomy" id="151549"/>
    <lineage>
        <taxon>Eukaryota</taxon>
        <taxon>Metazoa</taxon>
        <taxon>Ecdysozoa</taxon>
        <taxon>Arthropoda</taxon>
        <taxon>Hexapoda</taxon>
        <taxon>Insecta</taxon>
        <taxon>Pterygota</taxon>
        <taxon>Neoptera</taxon>
        <taxon>Endopterygota</taxon>
        <taxon>Lepidoptera</taxon>
        <taxon>Glossata</taxon>
        <taxon>Ditrysia</taxon>
        <taxon>Tineoidea</taxon>
        <taxon>Psychidae</taxon>
        <taxon>Oiketicinae</taxon>
        <taxon>Eumeta</taxon>
    </lineage>
</organism>
<reference evidence="2 3" key="1">
    <citation type="journal article" date="2019" name="Commun. Biol.">
        <title>The bagworm genome reveals a unique fibroin gene that provides high tensile strength.</title>
        <authorList>
            <person name="Kono N."/>
            <person name="Nakamura H."/>
            <person name="Ohtoshi R."/>
            <person name="Tomita M."/>
            <person name="Numata K."/>
            <person name="Arakawa K."/>
        </authorList>
    </citation>
    <scope>NUCLEOTIDE SEQUENCE [LARGE SCALE GENOMIC DNA]</scope>
</reference>
<evidence type="ECO:0000313" key="2">
    <source>
        <dbReference type="EMBL" id="GBP75501.1"/>
    </source>
</evidence>
<dbReference type="Proteomes" id="UP000299102">
    <property type="component" value="Unassembled WGS sequence"/>
</dbReference>
<sequence length="213" mass="23164">MYKCATGERRWAALAVPLRRVTPPTLNAVGPRPTRARAVKVQRESVRAAAAACTPLSADPIDSFILIEYHAMYLFSTRAHLQDFLTDIGAVRAKKPFYRNTPPAGSGIALSTFSHAAVKYFDAGFHASISSRVELYYDRAEGLRNSVHRAPRPAAPRSPEAQSPRARAAPACCISEPGRSRTGYVQACKCTVSRATTARPPRAPPGRPARRPP</sequence>